<sequence>MRKCLPKVIKFDRTASTNLTKWCYRTVVDTRVIEMIRQEREVHRSISKSEDSSEARLQRSLANDEMDSRFGFDRYKEPIEKLGWLINMHPVSLPYKPYFYVATKKNTEREVSAFLTRKYQGVLSTLETMPKEDLDLHNHLVGLKRNYLKLSFLTVSDLNKVKRDLMPVVRKNKEREKSSDSYTSLLTSQLSGQAETSSTASKKLSDQLDNIIDIREYDVPYHVRVAIDGKIHVGHWYSVKGRGTLPPEINQRDDLLDRPDPVVMAFDIETTKLPLKFPDMETDSIMMISYMIDAQGYLITNREVVAEDVNDFEYTPKPEYEGPFIVFNEVDEVSLLQRFIEHVLEVKPHIFVTYNGDMFDWPFVEARCNYHGIDMYKEIGFQKDTQGEYKSRQCIHMDAYRWVKRDSYLPVGSQNLKAASKAKLRYDPIELDPEEMCRMASEEPQVLANYSVSDAVATYYLYMKYVHPFIFALCTIIPMEPDEVLRKGSGTLCEALLMVQAFHANIIFPNKQETIWNKLTSDGHVLDSETYVGGHVEALESGVFRADLPCRFRMVPEAFQQLIDNVDRTMKQAIEIEEKVSIDKVTNFQEVCDDIKEKLSALRDTPARLENPIIYHLDVGAMYPNIILTNRLQPSAMVDEATCAACDFNKPGARCQRNMTWTWRGEFMPASRSEFNRIQQQLETERIPGLNPGDPPRVFHEIHKEEQAFIEKKRLAEYCRKAYKKVHITRIEERQTTVCQRENSFYVDTVRAFRDRRYEFKGQLKVWKRKLAAAIDKGEANEIKSCKSKEVLYDSLQLAHKCILNSFYGYVMRKGARWYSMEMAGIVCHTGADIITKAREIVEQIGRPLELDTDGIWCVLPASFPENYVIKTTDAKKSKVTISYPGAMLNIMVKDIFTNDQYQELVDPSHLTYIARSENSIFFEVDGPYLAMILPASKEEGKKLKKRYAVFNFDGSLAELKGFEVKRNGELQLIKIFQSSVFEAFLKGTVLEECYGAVAKVADYWLDVLYSKAANMPDTELFELISENRSMSRKLEDYGSQKSTSISTAKRLAEFLGDQMVKDKGLSCKFIIAKKPEGAPVTERAIPLAIFQAEPGVKRHYLKKWLKMPAATDFDIRNILDWEYYIERLGSAIQKIITIPAALQQVSNPVPRVAHPDWLHKKLLEKNDIFKQQRINEMFAPRQKKKEEMVTEDCGIGDIEDSGTVRQTTQNTIVASVSRKRRLSTDDSQLTQSWRDVLGPAPPLGKSREEKQVWLAYHKKKWQLQAKQRQNRKRRRIDYGDDTGGGAIRSGPNTGIGGFLRKTARSILDMPWQIVQIATTNNIGVFKAWALIGHDLHAIKLNVPRRFYVNQRTPKESTEGALWRKVNRTLPRSALVLNLYEYSVPEFLYRQHANELNADLSSPDVDGVYETNVPPDFRCLVQLGCIATVNRHHARMFTGKDSDTFDLDHLEFKTMAQYSYLNPGSVKRIYFYQNVSNNKMMLGLFFPTSKKVSVFVVDTVRTNQMPNLSAMYQAERNAMVTRGDIDEDFLPPSDHTFEIRVEKDVRQVYRAINHLLISYKDEKRGATYIAIQSSYDNADIVSKMSSFDDFPLVRVHVTDPESLYSVLDWQRQGSRRLIQHYMNVDYIVAEIYKAIYCLCLCRLVMEFEESSVEVNNPGCYPSVCVELDIASLAVNTLLQSHHINEMEGGAGNIAFDVIPQTSLEDMVTGGTNAAAQLASYDETALCSVALKILKSMVHGWLRDVTTYKNVFADYQIMQFYRWLRSPSALLYDPALRRTMHSLMQKLFLQLVAEFKRLGSTIVYANFNRIIICTKKRRIVDAIAYVEYITNSIKSRELFHSVDISFQQCWEHLVWLDPANYGAIKGKLPKSVGDDDVKPNDEEENDELELKLNEDEEEEEDEYEVEMNWNIMHYLPQAGACQTNFNMIIAGYILAVYQHSKEEQQHHTPGNTPIRKRGNTQTQKSSDTTATPSTVNFAQDLVAGELSQQLFGITLKIQKKVSGNRSNHGNAADEFPQLPGSHLPLNNPALEFIKAICKVLSLDTNITIQVAKLNRDLLKLISVGEFSEDSNWRDPCLSYVLPEVICKTCNHCRDLDLCRDPLLLQDENTAAVWQCVQCKSDYDVNEIERLLIEAVQRLSMAYVLQDVTCSKCNMIKALNMSAHCECAGDFDVTMAISKFAEKMKVFRNIAMVSLFNNKSNIYKGKFVHVRIETFDDNGRERNRGGDFFSAVMSNEDFQKSTAGRIVDYANGTYSVFFYAAWSGNANITVALTFTREAINFLRHVIKSKEEMTKFTGRYRDGTSQNISQCTLINEGIWQNKCEYINRNSLGKTTLICNKPTNVGCEKLEYIKASVESLNKVTAEKIKDFEYLYKKRYHLSQLHATPLMINIKENSSTLEPMVPCGPDLPVPLSDGYWENHKVFVPLVCSSTQWSDDDVRKCLSNTVVLESGDSNLRQFKWFFAKFYDIKFQHYFVSPRTGNVVDHFWSSVLESDLLDHIETDTCHSRKHIVILNFSFHFGLWSMRSYVERIFHAKLAVERLLNRCPNVNVVIKLSHPRDNMYTEQNVHSSNWVFYDQNRVIRYVFAGIGVIFLDVWDMVVSSVERNTVHMPQHVIRQQVYLLLSYICPEMVN</sequence>
<evidence type="ECO:0000256" key="5">
    <source>
        <dbReference type="ARBA" id="ARBA00022679"/>
    </source>
</evidence>
<feature type="compositionally biased region" description="Polar residues" evidence="16">
    <location>
        <begin position="1958"/>
        <end position="1971"/>
    </location>
</feature>
<evidence type="ECO:0000256" key="11">
    <source>
        <dbReference type="ARBA" id="ARBA00022932"/>
    </source>
</evidence>
<evidence type="ECO:0000256" key="13">
    <source>
        <dbReference type="ARBA" id="ARBA00023014"/>
    </source>
</evidence>
<dbReference type="Gene3D" id="3.30.420.10">
    <property type="entry name" value="Ribonuclease H-like superfamily/Ribonuclease H"/>
    <property type="match status" value="1"/>
</dbReference>
<dbReference type="InterPro" id="IPR054475">
    <property type="entry name" value="Znf-DPOE"/>
</dbReference>
<dbReference type="CDD" id="cd05535">
    <property type="entry name" value="POLBc_epsilon"/>
    <property type="match status" value="1"/>
</dbReference>
<evidence type="ECO:0000256" key="16">
    <source>
        <dbReference type="SAM" id="MobiDB-lite"/>
    </source>
</evidence>
<comment type="similarity">
    <text evidence="2">Belongs to the DNA polymerase type-B family.</text>
</comment>
<accession>A0ABM0M4P8</accession>
<evidence type="ECO:0000256" key="6">
    <source>
        <dbReference type="ARBA" id="ARBA00022695"/>
    </source>
</evidence>
<feature type="region of interest" description="Disordered" evidence="16">
    <location>
        <begin position="1266"/>
        <end position="1290"/>
    </location>
</feature>
<reference evidence="19" key="1">
    <citation type="submission" date="2025-08" db="UniProtKB">
        <authorList>
            <consortium name="RefSeq"/>
        </authorList>
    </citation>
    <scope>IDENTIFICATION</scope>
    <source>
        <tissue evidence="19">Testes</tissue>
    </source>
</reference>
<dbReference type="Pfam" id="PF06312">
    <property type="entry name" value="Neurexophilin"/>
    <property type="match status" value="1"/>
</dbReference>
<evidence type="ECO:0000256" key="3">
    <source>
        <dbReference type="ARBA" id="ARBA00012417"/>
    </source>
</evidence>
<name>A0ABM0M4P8_SACKO</name>
<dbReference type="RefSeq" id="XP_006814989.1">
    <property type="nucleotide sequence ID" value="XM_006814926.1"/>
</dbReference>
<comment type="subcellular location">
    <subcellularLocation>
        <location evidence="1">Nucleus</location>
    </subcellularLocation>
</comment>
<evidence type="ECO:0000256" key="7">
    <source>
        <dbReference type="ARBA" id="ARBA00022705"/>
    </source>
</evidence>
<evidence type="ECO:0000256" key="10">
    <source>
        <dbReference type="ARBA" id="ARBA00022833"/>
    </source>
</evidence>
<keyword evidence="11" id="KW-0239">DNA-directed DNA polymerase</keyword>
<dbReference type="InterPro" id="IPR013697">
    <property type="entry name" value="DNA_pol_e_suA_C"/>
</dbReference>
<keyword evidence="15" id="KW-0539">Nucleus</keyword>
<keyword evidence="14" id="KW-0238">DNA-binding</keyword>
<evidence type="ECO:0000256" key="9">
    <source>
        <dbReference type="ARBA" id="ARBA00022771"/>
    </source>
</evidence>
<evidence type="ECO:0000313" key="18">
    <source>
        <dbReference type="Proteomes" id="UP000694865"/>
    </source>
</evidence>
<dbReference type="Pfam" id="PF08490">
    <property type="entry name" value="DUF1744"/>
    <property type="match status" value="2"/>
</dbReference>
<feature type="domain" description="DNA polymerase epsilon catalytic subunit A C-terminal" evidence="17">
    <location>
        <begin position="1507"/>
        <end position="1863"/>
    </location>
</feature>
<keyword evidence="10" id="KW-0862">Zinc</keyword>
<dbReference type="Gene3D" id="1.10.132.60">
    <property type="entry name" value="DNA polymerase family B, C-terminal domain"/>
    <property type="match status" value="1"/>
</dbReference>
<dbReference type="InterPro" id="IPR036397">
    <property type="entry name" value="RNaseH_sf"/>
</dbReference>
<dbReference type="InterPro" id="IPR023211">
    <property type="entry name" value="DNA_pol_palm_dom_sf"/>
</dbReference>
<keyword evidence="5" id="KW-0808">Transferase</keyword>
<evidence type="ECO:0000256" key="4">
    <source>
        <dbReference type="ARBA" id="ARBA00022485"/>
    </source>
</evidence>
<dbReference type="InterPro" id="IPR057106">
    <property type="entry name" value="NXPE4_C"/>
</dbReference>
<organism evidence="18 19">
    <name type="scientific">Saccoglossus kowalevskii</name>
    <name type="common">Acorn worm</name>
    <dbReference type="NCBI Taxonomy" id="10224"/>
    <lineage>
        <taxon>Eukaryota</taxon>
        <taxon>Metazoa</taxon>
        <taxon>Hemichordata</taxon>
        <taxon>Enteropneusta</taxon>
        <taxon>Harrimaniidae</taxon>
        <taxon>Saccoglossus</taxon>
    </lineage>
</organism>
<keyword evidence="6" id="KW-0548">Nucleotidyltransferase</keyword>
<keyword evidence="12" id="KW-0408">Iron</keyword>
<feature type="region of interest" description="Disordered" evidence="16">
    <location>
        <begin position="1871"/>
        <end position="1899"/>
    </location>
</feature>
<dbReference type="Gene3D" id="3.30.342.10">
    <property type="entry name" value="DNA Polymerase, chain B, domain 1"/>
    <property type="match status" value="1"/>
</dbReference>
<feature type="region of interest" description="Disordered" evidence="16">
    <location>
        <begin position="1942"/>
        <end position="1971"/>
    </location>
</feature>
<evidence type="ECO:0000313" key="19">
    <source>
        <dbReference type="RefSeq" id="XP_006814989.1"/>
    </source>
</evidence>
<evidence type="ECO:0000256" key="1">
    <source>
        <dbReference type="ARBA" id="ARBA00004123"/>
    </source>
</evidence>
<dbReference type="InterPro" id="IPR006172">
    <property type="entry name" value="DNA-dir_DNA_pol_B"/>
</dbReference>
<dbReference type="PANTHER" id="PTHR10670:SF0">
    <property type="entry name" value="DNA POLYMERASE EPSILON CATALYTIC SUBUNIT A"/>
    <property type="match status" value="1"/>
</dbReference>
<dbReference type="Pfam" id="PF23250">
    <property type="entry name" value="zf_DPOE_2"/>
    <property type="match status" value="1"/>
</dbReference>
<dbReference type="InterPro" id="IPR029703">
    <property type="entry name" value="POL2"/>
</dbReference>
<dbReference type="EC" id="2.7.7.7" evidence="3"/>
<evidence type="ECO:0000259" key="17">
    <source>
        <dbReference type="SMART" id="SM01159"/>
    </source>
</evidence>
<dbReference type="SMART" id="SM00486">
    <property type="entry name" value="POLBc"/>
    <property type="match status" value="1"/>
</dbReference>
<dbReference type="InterPro" id="IPR012337">
    <property type="entry name" value="RNaseH-like_sf"/>
</dbReference>
<dbReference type="SUPFAM" id="SSF53098">
    <property type="entry name" value="Ribonuclease H-like"/>
    <property type="match status" value="1"/>
</dbReference>
<dbReference type="InterPro" id="IPR043502">
    <property type="entry name" value="DNA/RNA_pol_sf"/>
</dbReference>
<keyword evidence="7" id="KW-0235">DNA replication</keyword>
<keyword evidence="8" id="KW-0479">Metal-binding</keyword>
<keyword evidence="4" id="KW-0004">4Fe-4S</keyword>
<keyword evidence="18" id="KW-1185">Reference proteome</keyword>
<gene>
    <name evidence="19" type="primary">LOC100367259</name>
</gene>
<dbReference type="InterPro" id="IPR026845">
    <property type="entry name" value="NXPH/NXPE"/>
</dbReference>
<proteinExistence type="inferred from homology"/>
<dbReference type="PANTHER" id="PTHR10670">
    <property type="entry name" value="DNA POLYMERASE EPSILON CATALYTIC SUBUNIT A"/>
    <property type="match status" value="1"/>
</dbReference>
<dbReference type="GeneID" id="100367259"/>
<dbReference type="Pfam" id="PF24536">
    <property type="entry name" value="NXPE4_C"/>
    <property type="match status" value="1"/>
</dbReference>
<keyword evidence="13" id="KW-0411">Iron-sulfur</keyword>
<evidence type="ECO:0000256" key="2">
    <source>
        <dbReference type="ARBA" id="ARBA00005755"/>
    </source>
</evidence>
<dbReference type="Pfam" id="PF22634">
    <property type="entry name" value="POL2_thumb"/>
    <property type="match status" value="1"/>
</dbReference>
<dbReference type="Pfam" id="PF03104">
    <property type="entry name" value="DNA_pol_B_exo1"/>
    <property type="match status" value="1"/>
</dbReference>
<dbReference type="InterPro" id="IPR055191">
    <property type="entry name" value="POL2_thumb"/>
</dbReference>
<dbReference type="InterPro" id="IPR006133">
    <property type="entry name" value="DNA-dir_DNA_pol_B_exonuc"/>
</dbReference>
<keyword evidence="9" id="KW-0863">Zinc-finger</keyword>
<dbReference type="InterPro" id="IPR042087">
    <property type="entry name" value="DNA_pol_B_thumb"/>
</dbReference>
<dbReference type="SUPFAM" id="SSF56672">
    <property type="entry name" value="DNA/RNA polymerases"/>
    <property type="match status" value="1"/>
</dbReference>
<evidence type="ECO:0000256" key="12">
    <source>
        <dbReference type="ARBA" id="ARBA00023004"/>
    </source>
</evidence>
<evidence type="ECO:0000256" key="8">
    <source>
        <dbReference type="ARBA" id="ARBA00022723"/>
    </source>
</evidence>
<evidence type="ECO:0000256" key="15">
    <source>
        <dbReference type="ARBA" id="ARBA00023242"/>
    </source>
</evidence>
<dbReference type="Proteomes" id="UP000694865">
    <property type="component" value="Unplaced"/>
</dbReference>
<dbReference type="SMART" id="SM01159">
    <property type="entry name" value="DUF1744"/>
    <property type="match status" value="1"/>
</dbReference>
<dbReference type="Gene3D" id="3.90.1600.10">
    <property type="entry name" value="Palm domain of DNA polymerase"/>
    <property type="match status" value="1"/>
</dbReference>
<protein>
    <recommendedName>
        <fullName evidence="3">DNA-directed DNA polymerase</fullName>
        <ecNumber evidence="3">2.7.7.7</ecNumber>
    </recommendedName>
</protein>
<evidence type="ECO:0000256" key="14">
    <source>
        <dbReference type="ARBA" id="ARBA00023125"/>
    </source>
</evidence>
<dbReference type="CDD" id="cd05779">
    <property type="entry name" value="DNA_polB_epsilon_exo"/>
    <property type="match status" value="1"/>
</dbReference>
<dbReference type="Pfam" id="PF22912">
    <property type="entry name" value="zf-DPOE"/>
    <property type="match status" value="1"/>
</dbReference>